<keyword evidence="4" id="KW-0969">Cilium</keyword>
<evidence type="ECO:0000313" key="9">
    <source>
        <dbReference type="Ensembl" id="ENSLLEP00000038688.1"/>
    </source>
</evidence>
<dbReference type="Pfam" id="PF22544">
    <property type="entry name" value="HYDIN_VesB_CFA65-like_Ig"/>
    <property type="match status" value="2"/>
</dbReference>
<dbReference type="InterPro" id="IPR059041">
    <property type="entry name" value="Ig_DLEC1_1"/>
</dbReference>
<keyword evidence="5" id="KW-0966">Cell projection</keyword>
<evidence type="ECO:0000313" key="10">
    <source>
        <dbReference type="Proteomes" id="UP000694569"/>
    </source>
</evidence>
<dbReference type="GO" id="GO:0005737">
    <property type="term" value="C:cytoplasm"/>
    <property type="evidence" value="ECO:0007669"/>
    <property type="project" value="UniProtKB-SubCell"/>
</dbReference>
<dbReference type="InterPro" id="IPR033304">
    <property type="entry name" value="DLEC1"/>
</dbReference>
<evidence type="ECO:0000256" key="2">
    <source>
        <dbReference type="ARBA" id="ARBA00004496"/>
    </source>
</evidence>
<feature type="compositionally biased region" description="Acidic residues" evidence="6">
    <location>
        <begin position="1287"/>
        <end position="1307"/>
    </location>
</feature>
<dbReference type="InterPro" id="IPR013783">
    <property type="entry name" value="Ig-like_fold"/>
</dbReference>
<feature type="domain" description="HYDIN/VesB/CFA65-like Ig-like" evidence="7">
    <location>
        <begin position="796"/>
        <end position="897"/>
    </location>
</feature>
<protein>
    <submittedName>
        <fullName evidence="9">DLEC1 cilia and flagella associated protein</fullName>
    </submittedName>
</protein>
<dbReference type="PANTHER" id="PTHR46348">
    <property type="entry name" value="DELETED IN LUNG AND ESOPHAGEAL CANCER PROTEIN 1"/>
    <property type="match status" value="1"/>
</dbReference>
<feature type="region of interest" description="Disordered" evidence="6">
    <location>
        <begin position="1274"/>
        <end position="1308"/>
    </location>
</feature>
<proteinExistence type="predicted"/>
<evidence type="ECO:0000256" key="1">
    <source>
        <dbReference type="ARBA" id="ARBA00004138"/>
    </source>
</evidence>
<accession>A0A8C5WHH8</accession>
<dbReference type="InterPro" id="IPR053879">
    <property type="entry name" value="HYDIN_VesB_CFA65-like_Ig"/>
</dbReference>
<feature type="compositionally biased region" description="Polar residues" evidence="6">
    <location>
        <begin position="208"/>
        <end position="221"/>
    </location>
</feature>
<dbReference type="Ensembl" id="ENSLLET00000040219.1">
    <property type="protein sequence ID" value="ENSLLEP00000038688.1"/>
    <property type="gene ID" value="ENSLLEG00000024536.1"/>
</dbReference>
<sequence length="1697" mass="187803">MSTEDLLRNNVTLSPDPASYWPKPSSERTQDISHLLTSLFKDLYTGEVIGKDTGANLIRSKGGDNPYHQKFVEELQQVRAEHEHRLAEADMVEAHIIQARARSASEEERILTGLKDDAGKAFQALDLPPVDSYFRWCVDNKLLKKHKLICPDDYMTDVPPLTEAPKGSSEPSYCKETFSFRQRVSRSPVDDGYHDPELPESEELDLDTSMSDLTFSSTSDVLEQRKKRPSRKSRTGKQIPVKQGMNAEDREQERSQLAQLEKRHNFLKNPRFFPPNSTHGGRSLIVPTRRTDRMISGRKRVVETNDPQEPVPVFLANPPVVFFPDYEVGQIYEMAVELRNMTASSRHVRVIPPSTPYFSIGLGKFPGEGGIVAPGMSCQYTVRFVPDSLADFEDFVLVETQAPYPVLVPIEARRAPPAVTLPRTLDCGPCLSGGVKLIEWICRNDGLSRGRFCIMPKSSWPPASFRSVTSVGFVEKGPFGIRPAYFELYPGEETVIEVAFFPSSPEKYTQVFTIACDNCQVKDFTLTGYGQLVGLEVLSVGQSTVRSGNGTSRSPVHLIHFPPANLGSSTEKSLVIRNVTHVALPFYWQITQPDSQTLLPGETADSARREKNEDTRTAFSISPTQGVLGPHQVHTFCVTYDPAELAEHHGIAQMLIQDVPDASRAQKLTDIQASLKDLIVLDVELKGFAEEFKMLLVPYTIILPGKGFIGKAMRKQFQMWNNSRAAVHFKWETITSRHIIQIEPSTGRIEPGTCAQFELSFTGGRIGFTSQNVKCHIEHSPEPVILSVQATFKGPVVSIEVPSLDFGLIKLGSKAVGLITIANSGPLAANWRMRESRACLSERGEEESPFTFSPESGELHPLGTAKLRVLFQPRVCGRLQSTLELEVENGESSYLLVTASVQLPQICLLSSSLDFTDIYVGVPAQRTITIFNQGHLPAAFTWGELIGPHSALCSSSVSPASGTLGPNEEMELRVDLTAHTLDELNDLAVKCMVEDMVEPLGLVMKVKAQGLRVSYSLSDKDETSPDELLLDFGSQVALQSSVQRKLILKNHTGISAAFSVQADYFSGSSVPKAQENHTSAASLIRRTTRFTEQAAKRAQAEYEASILSDGKGAAFVPRPRSGTLGAYQEVCIEVTAYSNMWGEYTDQLICTVGDITPREIPVKMSVTGCPVYFQMTGPRQSQGPVIRFGAHVSGGDTISRCLRLNNPSPCDIRIDWETYNKEQDTAQLVDLLLLFGEPFPLKDIDGNEIVTSRSEISESLESVGNWDKIPYTPGSASQASSGIEQGLEAEEPTGAEEEEPVRDEAEEGVQCVEESPLENKLVSVILRSHEGVASDYPYCITPRQTIVPAGGSSIIHVSFTPLILSGVNKTECSGFALGFMSLDEKFVRSVPGKVTRAHRYGVDPIKMELQAFVHPALLTVEIENDDEDVEGLVFYSVASDLIPDSMTSRILTEFQTFQSLKLLNHSETPLYFRLLLPKPFAVSAIDIKSVKTSQSDRDEQGEHMVLEPQQNTLVKVSFCTTLELLTYQSLPVDQMPPGVRVLQSENGEKKLHFSQELLIEYSNKHTQCVSLNAFLTLPVLQLSQHTVDFGTCFVGQTTSQEVYLLNKSGSKSYWTALLDKRQEQEIFSVSPNSGMLDANVSRTSASNATLQVTFTARADTEYEAIVWIHGKLGEQPLQLRMRGHGSYNEKYDIVHKL</sequence>
<feature type="compositionally biased region" description="Polar residues" evidence="6">
    <location>
        <begin position="1274"/>
        <end position="1283"/>
    </location>
</feature>
<evidence type="ECO:0000259" key="8">
    <source>
        <dbReference type="Pfam" id="PF23277"/>
    </source>
</evidence>
<feature type="compositionally biased region" description="Polar residues" evidence="6">
    <location>
        <begin position="1"/>
        <end position="13"/>
    </location>
</feature>
<feature type="region of interest" description="Disordered" evidence="6">
    <location>
        <begin position="185"/>
        <end position="255"/>
    </location>
</feature>
<dbReference type="Pfam" id="PF23316">
    <property type="entry name" value="Ig_DLEC1_6th"/>
    <property type="match status" value="1"/>
</dbReference>
<comment type="subcellular location">
    <subcellularLocation>
        <location evidence="1">Cell projection</location>
        <location evidence="1">Cilium</location>
    </subcellularLocation>
    <subcellularLocation>
        <location evidence="2">Cytoplasm</location>
    </subcellularLocation>
</comment>
<dbReference type="GO" id="GO:0008285">
    <property type="term" value="P:negative regulation of cell population proliferation"/>
    <property type="evidence" value="ECO:0007669"/>
    <property type="project" value="InterPro"/>
</dbReference>
<evidence type="ECO:0000256" key="5">
    <source>
        <dbReference type="ARBA" id="ARBA00023273"/>
    </source>
</evidence>
<reference evidence="9" key="1">
    <citation type="submission" date="2025-08" db="UniProtKB">
        <authorList>
            <consortium name="Ensembl"/>
        </authorList>
    </citation>
    <scope>IDENTIFICATION</scope>
</reference>
<reference evidence="9" key="2">
    <citation type="submission" date="2025-09" db="UniProtKB">
        <authorList>
            <consortium name="Ensembl"/>
        </authorList>
    </citation>
    <scope>IDENTIFICATION</scope>
</reference>
<dbReference type="OrthoDB" id="2115465at2759"/>
<dbReference type="PANTHER" id="PTHR46348:SF1">
    <property type="entry name" value="DELETED IN LUNG AND ESOPHAGEAL CANCER PROTEIN 1"/>
    <property type="match status" value="1"/>
</dbReference>
<dbReference type="Gene3D" id="2.60.40.10">
    <property type="entry name" value="Immunoglobulins"/>
    <property type="match status" value="8"/>
</dbReference>
<keyword evidence="10" id="KW-1185">Reference proteome</keyword>
<evidence type="ECO:0000256" key="3">
    <source>
        <dbReference type="ARBA" id="ARBA00022490"/>
    </source>
</evidence>
<feature type="compositionally biased region" description="Basic and acidic residues" evidence="6">
    <location>
        <begin position="188"/>
        <end position="197"/>
    </location>
</feature>
<keyword evidence="3" id="KW-0963">Cytoplasm</keyword>
<evidence type="ECO:0000256" key="6">
    <source>
        <dbReference type="SAM" id="MobiDB-lite"/>
    </source>
</evidence>
<feature type="region of interest" description="Disordered" evidence="6">
    <location>
        <begin position="1"/>
        <end position="26"/>
    </location>
</feature>
<dbReference type="GeneTree" id="ENSGT00390000006098"/>
<dbReference type="Pfam" id="PF23277">
    <property type="entry name" value="Ig_Dlec1_1"/>
    <property type="match status" value="1"/>
</dbReference>
<feature type="compositionally biased region" description="Basic residues" evidence="6">
    <location>
        <begin position="225"/>
        <end position="235"/>
    </location>
</feature>
<name>A0A8C5WHH8_9ANUR</name>
<dbReference type="GO" id="GO:0005929">
    <property type="term" value="C:cilium"/>
    <property type="evidence" value="ECO:0007669"/>
    <property type="project" value="UniProtKB-SubCell"/>
</dbReference>
<feature type="domain" description="HYDIN/VesB/CFA65-like Ig-like" evidence="7">
    <location>
        <begin position="1578"/>
        <end position="1664"/>
    </location>
</feature>
<dbReference type="GO" id="GO:0015631">
    <property type="term" value="F:tubulin binding"/>
    <property type="evidence" value="ECO:0007669"/>
    <property type="project" value="TreeGrafter"/>
</dbReference>
<organism evidence="9 10">
    <name type="scientific">Leptobrachium leishanense</name>
    <name type="common">Leishan spiny toad</name>
    <dbReference type="NCBI Taxonomy" id="445787"/>
    <lineage>
        <taxon>Eukaryota</taxon>
        <taxon>Metazoa</taxon>
        <taxon>Chordata</taxon>
        <taxon>Craniata</taxon>
        <taxon>Vertebrata</taxon>
        <taxon>Euteleostomi</taxon>
        <taxon>Amphibia</taxon>
        <taxon>Batrachia</taxon>
        <taxon>Anura</taxon>
        <taxon>Pelobatoidea</taxon>
        <taxon>Megophryidae</taxon>
        <taxon>Leptobrachium</taxon>
    </lineage>
</organism>
<evidence type="ECO:0000256" key="4">
    <source>
        <dbReference type="ARBA" id="ARBA00023069"/>
    </source>
</evidence>
<gene>
    <name evidence="9" type="primary">DLEC1</name>
</gene>
<evidence type="ECO:0000259" key="7">
    <source>
        <dbReference type="Pfam" id="PF22544"/>
    </source>
</evidence>
<feature type="domain" description="Deleted in lung and esophageal cancer protein 1 Ig-like" evidence="8">
    <location>
        <begin position="314"/>
        <end position="400"/>
    </location>
</feature>
<dbReference type="Proteomes" id="UP000694569">
    <property type="component" value="Unplaced"/>
</dbReference>